<dbReference type="AlphaFoldDB" id="A0A4C1TN93"/>
<evidence type="ECO:0000313" key="2">
    <source>
        <dbReference type="EMBL" id="GBP15645.1"/>
    </source>
</evidence>
<keyword evidence="2" id="KW-0489">Methyltransferase</keyword>
<dbReference type="InterPro" id="IPR052709">
    <property type="entry name" value="Transposase-MT_Hybrid"/>
</dbReference>
<dbReference type="InterPro" id="IPR036397">
    <property type="entry name" value="RNaseH_sf"/>
</dbReference>
<evidence type="ECO:0000256" key="1">
    <source>
        <dbReference type="SAM" id="MobiDB-lite"/>
    </source>
</evidence>
<comment type="caution">
    <text evidence="2">The sequence shown here is derived from an EMBL/GenBank/DDBJ whole genome shotgun (WGS) entry which is preliminary data.</text>
</comment>
<dbReference type="Gene3D" id="3.30.420.10">
    <property type="entry name" value="Ribonuclease H-like superfamily/Ribonuclease H"/>
    <property type="match status" value="1"/>
</dbReference>
<evidence type="ECO:0000313" key="3">
    <source>
        <dbReference type="Proteomes" id="UP000299102"/>
    </source>
</evidence>
<sequence>MTDDLRDGGPSMATTEDNINGDESWICCYDPETKRQSAQWVFPSEELLAKVKRGRCVGKQMVASFIRRTGIEIVAHPPHSPDHTPYDFYLFPHIKQKLRGKRSTNAEEAIAAYENAVEVDF</sequence>
<feature type="region of interest" description="Disordered" evidence="1">
    <location>
        <begin position="1"/>
        <end position="22"/>
    </location>
</feature>
<protein>
    <submittedName>
        <fullName evidence="2">Histone-lysine N-methyltransferase SETMAR</fullName>
    </submittedName>
</protein>
<organism evidence="2 3">
    <name type="scientific">Eumeta variegata</name>
    <name type="common">Bagworm moth</name>
    <name type="synonym">Eumeta japonica</name>
    <dbReference type="NCBI Taxonomy" id="151549"/>
    <lineage>
        <taxon>Eukaryota</taxon>
        <taxon>Metazoa</taxon>
        <taxon>Ecdysozoa</taxon>
        <taxon>Arthropoda</taxon>
        <taxon>Hexapoda</taxon>
        <taxon>Insecta</taxon>
        <taxon>Pterygota</taxon>
        <taxon>Neoptera</taxon>
        <taxon>Endopterygota</taxon>
        <taxon>Lepidoptera</taxon>
        <taxon>Glossata</taxon>
        <taxon>Ditrysia</taxon>
        <taxon>Tineoidea</taxon>
        <taxon>Psychidae</taxon>
        <taxon>Oiketicinae</taxon>
        <taxon>Eumeta</taxon>
    </lineage>
</organism>
<dbReference type="GO" id="GO:0003676">
    <property type="term" value="F:nucleic acid binding"/>
    <property type="evidence" value="ECO:0007669"/>
    <property type="project" value="InterPro"/>
</dbReference>
<dbReference type="PANTHER" id="PTHR46060:SF3">
    <property type="entry name" value="PROTEIN GVQW3"/>
    <property type="match status" value="1"/>
</dbReference>
<dbReference type="PANTHER" id="PTHR46060">
    <property type="entry name" value="MARINER MOS1 TRANSPOSASE-LIKE PROTEIN"/>
    <property type="match status" value="1"/>
</dbReference>
<gene>
    <name evidence="2" type="primary">SETMAR</name>
    <name evidence="2" type="ORF">EVAR_5340_1</name>
</gene>
<keyword evidence="3" id="KW-1185">Reference proteome</keyword>
<dbReference type="OrthoDB" id="10017160at2759"/>
<dbReference type="GO" id="GO:0032259">
    <property type="term" value="P:methylation"/>
    <property type="evidence" value="ECO:0007669"/>
    <property type="project" value="UniProtKB-KW"/>
</dbReference>
<proteinExistence type="predicted"/>
<name>A0A4C1TN93_EUMVA</name>
<keyword evidence="2" id="KW-0808">Transferase</keyword>
<dbReference type="Proteomes" id="UP000299102">
    <property type="component" value="Unassembled WGS sequence"/>
</dbReference>
<accession>A0A4C1TN93</accession>
<dbReference type="GO" id="GO:0008168">
    <property type="term" value="F:methyltransferase activity"/>
    <property type="evidence" value="ECO:0007669"/>
    <property type="project" value="UniProtKB-KW"/>
</dbReference>
<dbReference type="EMBL" id="BGZK01000073">
    <property type="protein sequence ID" value="GBP15645.1"/>
    <property type="molecule type" value="Genomic_DNA"/>
</dbReference>
<reference evidence="2 3" key="1">
    <citation type="journal article" date="2019" name="Commun. Biol.">
        <title>The bagworm genome reveals a unique fibroin gene that provides high tensile strength.</title>
        <authorList>
            <person name="Kono N."/>
            <person name="Nakamura H."/>
            <person name="Ohtoshi R."/>
            <person name="Tomita M."/>
            <person name="Numata K."/>
            <person name="Arakawa K."/>
        </authorList>
    </citation>
    <scope>NUCLEOTIDE SEQUENCE [LARGE SCALE GENOMIC DNA]</scope>
</reference>